<sequence>MRSTVGQHLWTEKFARSLVVTGVILAMAAVLLTPPSPAGAESAKWATPSSLDSFVHKERVDLGLPGLAVVVLTHGSVAFEGTYGEVSPGGPAVTLTTPFALGSTSKQFTALAVHQLISQRHLALRDTVGALLPQLGSAESLFSTVTVAQLLSHTSGISERAGREEFDPWPAVTSIRDESRRILQGEPIAKPGERFVYSNANYTLLGAIIEHSTGRSFEDALQSLVVQPLGLTSTTSDLALARSNGLAAGYYNWFGIVPAVTPGAMWPMGAPSAFITSTASDLTHLLQVQLGQPSGIGTAILADARDPLTRVNQYSQYASGWYVRPFWELHDYDANSTDPSLPTLWEHSGSTERSVSYLAFAPSVGLGVVVLSNYGLGTDQNKLSRFTEALMHKIVGTRVAPSAVDPLVAAAPFIMIGLPILQLMMVAWIIFANARSRRSRHARWLAIIIGTVITITTFYFALIVVPSRTQAPLVEATWWNSTPDLAVSVALSLLFAVSWVALVGVQLTRSLLHRSGHEHTPRSSPNSRAD</sequence>
<keyword evidence="1" id="KW-1133">Transmembrane helix</keyword>
<name>A0A7Z0EBU7_9MICO</name>
<dbReference type="Proteomes" id="UP000537260">
    <property type="component" value="Unassembled WGS sequence"/>
</dbReference>
<dbReference type="PANTHER" id="PTHR46825">
    <property type="entry name" value="D-ALANYL-D-ALANINE-CARBOXYPEPTIDASE/ENDOPEPTIDASE AMPH"/>
    <property type="match status" value="1"/>
</dbReference>
<dbReference type="InterPro" id="IPR001466">
    <property type="entry name" value="Beta-lactam-related"/>
</dbReference>
<feature type="domain" description="Beta-lactamase-related" evidence="2">
    <location>
        <begin position="59"/>
        <end position="376"/>
    </location>
</feature>
<dbReference type="SUPFAM" id="SSF56601">
    <property type="entry name" value="beta-lactamase/transpeptidase-like"/>
    <property type="match status" value="1"/>
</dbReference>
<gene>
    <name evidence="3" type="ORF">HNR05_000362</name>
</gene>
<dbReference type="InterPro" id="IPR012338">
    <property type="entry name" value="Beta-lactam/transpept-like"/>
</dbReference>
<reference evidence="3 4" key="1">
    <citation type="submission" date="2020-07" db="EMBL/GenBank/DDBJ databases">
        <title>Sequencing the genomes of 1000 actinobacteria strains.</title>
        <authorList>
            <person name="Klenk H.-P."/>
        </authorList>
    </citation>
    <scope>NUCLEOTIDE SEQUENCE [LARGE SCALE GENOMIC DNA]</scope>
    <source>
        <strain evidence="3 4">LI1</strain>
    </source>
</reference>
<feature type="transmembrane region" description="Helical" evidence="1">
    <location>
        <begin position="444"/>
        <end position="465"/>
    </location>
</feature>
<evidence type="ECO:0000313" key="3">
    <source>
        <dbReference type="EMBL" id="NYJ18571.1"/>
    </source>
</evidence>
<dbReference type="Gene3D" id="3.40.710.10">
    <property type="entry name" value="DD-peptidase/beta-lactamase superfamily"/>
    <property type="match status" value="1"/>
</dbReference>
<dbReference type="PANTHER" id="PTHR46825:SF8">
    <property type="entry name" value="BETA-LACTAMASE-RELATED"/>
    <property type="match status" value="1"/>
</dbReference>
<evidence type="ECO:0000259" key="2">
    <source>
        <dbReference type="Pfam" id="PF00144"/>
    </source>
</evidence>
<keyword evidence="4" id="KW-1185">Reference proteome</keyword>
<dbReference type="RefSeq" id="WP_179577456.1">
    <property type="nucleotide sequence ID" value="NZ_JACCFM010000001.1"/>
</dbReference>
<dbReference type="InterPro" id="IPR050491">
    <property type="entry name" value="AmpC-like"/>
</dbReference>
<evidence type="ECO:0000256" key="1">
    <source>
        <dbReference type="SAM" id="Phobius"/>
    </source>
</evidence>
<feature type="transmembrane region" description="Helical" evidence="1">
    <location>
        <begin position="485"/>
        <end position="505"/>
    </location>
</feature>
<keyword evidence="1" id="KW-0812">Transmembrane</keyword>
<keyword evidence="1" id="KW-0472">Membrane</keyword>
<feature type="transmembrane region" description="Helical" evidence="1">
    <location>
        <begin position="407"/>
        <end position="432"/>
    </location>
</feature>
<organism evidence="3 4">
    <name type="scientific">Glaciibacter psychrotolerans</name>
    <dbReference type="NCBI Taxonomy" id="670054"/>
    <lineage>
        <taxon>Bacteria</taxon>
        <taxon>Bacillati</taxon>
        <taxon>Actinomycetota</taxon>
        <taxon>Actinomycetes</taxon>
        <taxon>Micrococcales</taxon>
        <taxon>Microbacteriaceae</taxon>
        <taxon>Glaciibacter</taxon>
    </lineage>
</organism>
<comment type="caution">
    <text evidence="3">The sequence shown here is derived from an EMBL/GenBank/DDBJ whole genome shotgun (WGS) entry which is preliminary data.</text>
</comment>
<dbReference type="Pfam" id="PF00144">
    <property type="entry name" value="Beta-lactamase"/>
    <property type="match status" value="1"/>
</dbReference>
<evidence type="ECO:0000313" key="4">
    <source>
        <dbReference type="Proteomes" id="UP000537260"/>
    </source>
</evidence>
<protein>
    <submittedName>
        <fullName evidence="3">CubicO group peptidase (Beta-lactamase class C family)</fullName>
    </submittedName>
</protein>
<proteinExistence type="predicted"/>
<accession>A0A7Z0EBU7</accession>
<dbReference type="AlphaFoldDB" id="A0A7Z0EBU7"/>
<dbReference type="EMBL" id="JACCFM010000001">
    <property type="protein sequence ID" value="NYJ18571.1"/>
    <property type="molecule type" value="Genomic_DNA"/>
</dbReference>